<dbReference type="AlphaFoldDB" id="A0A967E8S3"/>
<dbReference type="Proteomes" id="UP000707206">
    <property type="component" value="Unassembled WGS sequence"/>
</dbReference>
<dbReference type="GO" id="GO:0016052">
    <property type="term" value="P:carbohydrate catabolic process"/>
    <property type="evidence" value="ECO:0007669"/>
    <property type="project" value="InterPro"/>
</dbReference>
<organism evidence="2 3">
    <name type="scientific">Pelagihabitans pacificus</name>
    <dbReference type="NCBI Taxonomy" id="2696054"/>
    <lineage>
        <taxon>Bacteria</taxon>
        <taxon>Pseudomonadati</taxon>
        <taxon>Bacteroidota</taxon>
        <taxon>Flavobacteriia</taxon>
        <taxon>Flavobacteriales</taxon>
        <taxon>Flavobacteriaceae</taxon>
        <taxon>Pelagihabitans</taxon>
    </lineage>
</organism>
<feature type="domain" description="Carbohydrate-binding" evidence="1">
    <location>
        <begin position="40"/>
        <end position="243"/>
    </location>
</feature>
<evidence type="ECO:0000313" key="3">
    <source>
        <dbReference type="Proteomes" id="UP000707206"/>
    </source>
</evidence>
<proteinExistence type="predicted"/>
<accession>A0A967E8S3</accession>
<dbReference type="CDD" id="cd00241">
    <property type="entry name" value="DOMON_like"/>
    <property type="match status" value="1"/>
</dbReference>
<comment type="caution">
    <text evidence="2">The sequence shown here is derived from an EMBL/GenBank/DDBJ whole genome shotgun (WGS) entry which is preliminary data.</text>
</comment>
<reference evidence="2" key="2">
    <citation type="submission" date="2020-03" db="EMBL/GenBank/DDBJ databases">
        <title>Flavobacteriaceae bacterium strain TP-CH-4, a member of the family Flavobacteriaceae isolated from a deep-sea seamount.</title>
        <authorList>
            <person name="Zhang D.-C."/>
        </authorList>
    </citation>
    <scope>NUCLEOTIDE SEQUENCE</scope>
    <source>
        <strain evidence="2">TP-CH-4</strain>
    </source>
</reference>
<dbReference type="RefSeq" id="WP_152572355.1">
    <property type="nucleotide sequence ID" value="NZ_VIKU02000001.1"/>
</dbReference>
<dbReference type="GO" id="GO:0004553">
    <property type="term" value="F:hydrolase activity, hydrolyzing O-glycosyl compounds"/>
    <property type="evidence" value="ECO:0007669"/>
    <property type="project" value="InterPro"/>
</dbReference>
<gene>
    <name evidence="2" type="ORF">FK220_000635</name>
</gene>
<dbReference type="SUPFAM" id="SSF49344">
    <property type="entry name" value="CBD9-like"/>
    <property type="match status" value="1"/>
</dbReference>
<name>A0A967E8S3_9FLAO</name>
<sequence length="244" mass="28036">MRTAALFCCLSLLCSCTETEKKKDHHIIEVKRAEQPPALDGRPNDHIWDQVAWHAIDQNWMGNSYTHEDFNGRYKLAWDANALYLLVEVVDDVYYDKTKDPLKLYWDDDCLEIFMDGDNSGGLHQYSHNAFAYHVALDGNVTDISTDKTVLLFNDHMTMESLKEDQTMTWEIALKVYPGNYEEDSENNVEKLSKNKKMGFALAYCDNDGSLERENFIGSVFIPGEDKNQAWINADLFGTLILIE</sequence>
<evidence type="ECO:0000313" key="2">
    <source>
        <dbReference type="EMBL" id="NHF57826.1"/>
    </source>
</evidence>
<dbReference type="GO" id="GO:0030246">
    <property type="term" value="F:carbohydrate binding"/>
    <property type="evidence" value="ECO:0007669"/>
    <property type="project" value="InterPro"/>
</dbReference>
<dbReference type="EMBL" id="VIKU02000001">
    <property type="protein sequence ID" value="NHF57826.1"/>
    <property type="molecule type" value="Genomic_DNA"/>
</dbReference>
<keyword evidence="3" id="KW-1185">Reference proteome</keyword>
<protein>
    <submittedName>
        <fullName evidence="2">Sugar-binding protein</fullName>
    </submittedName>
</protein>
<evidence type="ECO:0000259" key="1">
    <source>
        <dbReference type="Pfam" id="PF06452"/>
    </source>
</evidence>
<dbReference type="Pfam" id="PF06452">
    <property type="entry name" value="CBM9_1"/>
    <property type="match status" value="1"/>
</dbReference>
<dbReference type="InterPro" id="IPR010502">
    <property type="entry name" value="Carb-bd_dom_fam9"/>
</dbReference>
<dbReference type="Gene3D" id="2.60.40.1190">
    <property type="match status" value="1"/>
</dbReference>
<reference evidence="2" key="1">
    <citation type="submission" date="2019-07" db="EMBL/GenBank/DDBJ databases">
        <authorList>
            <person name="De-Chao Zhang Q."/>
        </authorList>
    </citation>
    <scope>NUCLEOTIDE SEQUENCE</scope>
    <source>
        <strain evidence="2">TP-CH-4</strain>
    </source>
</reference>
<dbReference type="PROSITE" id="PS51257">
    <property type="entry name" value="PROKAR_LIPOPROTEIN"/>
    <property type="match status" value="1"/>
</dbReference>